<accession>A0ACB9F6K3</accession>
<reference evidence="1 2" key="2">
    <citation type="journal article" date="2022" name="Mol. Ecol. Resour.">
        <title>The genomes of chicory, endive, great burdock and yacon provide insights into Asteraceae paleo-polyploidization history and plant inulin production.</title>
        <authorList>
            <person name="Fan W."/>
            <person name="Wang S."/>
            <person name="Wang H."/>
            <person name="Wang A."/>
            <person name="Jiang F."/>
            <person name="Liu H."/>
            <person name="Zhao H."/>
            <person name="Xu D."/>
            <person name="Zhang Y."/>
        </authorList>
    </citation>
    <scope>NUCLEOTIDE SEQUENCE [LARGE SCALE GENOMIC DNA]</scope>
    <source>
        <strain evidence="2">cv. Punajuju</strain>
        <tissue evidence="1">Leaves</tissue>
    </source>
</reference>
<comment type="caution">
    <text evidence="1">The sequence shown here is derived from an EMBL/GenBank/DDBJ whole genome shotgun (WGS) entry which is preliminary data.</text>
</comment>
<dbReference type="EMBL" id="CM042011">
    <property type="protein sequence ID" value="KAI3766398.1"/>
    <property type="molecule type" value="Genomic_DNA"/>
</dbReference>
<name>A0ACB9F6K3_CICIN</name>
<sequence>MIPLLSFTCICFMEYQCFRLHLHLKLGIISILLAGITYCTHSSELGTHKYITEAYFHRHDIMSDHNFQDFITNELTRTHTSCDIPQAKHDSILKVSLLDRKLIGEGSHRRLTSFIKIKNQPQVSSCEAIVIERLPSGVFVDPFELQHLTQRGVFSDASVFGDTDLELPTARANRSIVEVHMDLRYKNKNDLELKIELPLHARYAPLGKGGYTRIKFGNPDLFLRCIIQGGPHNQNYIFSSTNDDVNITSNLSAILWEVPSGIIKHTKVVSMITFISAIVSAFSIFMVCIFYSNTNSKQS</sequence>
<evidence type="ECO:0000313" key="1">
    <source>
        <dbReference type="EMBL" id="KAI3766398.1"/>
    </source>
</evidence>
<protein>
    <submittedName>
        <fullName evidence="1">Uncharacterized protein</fullName>
    </submittedName>
</protein>
<gene>
    <name evidence="1" type="ORF">L2E82_16455</name>
</gene>
<keyword evidence="2" id="KW-1185">Reference proteome</keyword>
<dbReference type="Proteomes" id="UP001055811">
    <property type="component" value="Linkage Group LG03"/>
</dbReference>
<proteinExistence type="predicted"/>
<organism evidence="1 2">
    <name type="scientific">Cichorium intybus</name>
    <name type="common">Chicory</name>
    <dbReference type="NCBI Taxonomy" id="13427"/>
    <lineage>
        <taxon>Eukaryota</taxon>
        <taxon>Viridiplantae</taxon>
        <taxon>Streptophyta</taxon>
        <taxon>Embryophyta</taxon>
        <taxon>Tracheophyta</taxon>
        <taxon>Spermatophyta</taxon>
        <taxon>Magnoliopsida</taxon>
        <taxon>eudicotyledons</taxon>
        <taxon>Gunneridae</taxon>
        <taxon>Pentapetalae</taxon>
        <taxon>asterids</taxon>
        <taxon>campanulids</taxon>
        <taxon>Asterales</taxon>
        <taxon>Asteraceae</taxon>
        <taxon>Cichorioideae</taxon>
        <taxon>Cichorieae</taxon>
        <taxon>Cichoriinae</taxon>
        <taxon>Cichorium</taxon>
    </lineage>
</organism>
<evidence type="ECO:0000313" key="2">
    <source>
        <dbReference type="Proteomes" id="UP001055811"/>
    </source>
</evidence>
<reference evidence="2" key="1">
    <citation type="journal article" date="2022" name="Mol. Ecol. Resour.">
        <title>The genomes of chicory, endive, great burdock and yacon provide insights into Asteraceae palaeo-polyploidization history and plant inulin production.</title>
        <authorList>
            <person name="Fan W."/>
            <person name="Wang S."/>
            <person name="Wang H."/>
            <person name="Wang A."/>
            <person name="Jiang F."/>
            <person name="Liu H."/>
            <person name="Zhao H."/>
            <person name="Xu D."/>
            <person name="Zhang Y."/>
        </authorList>
    </citation>
    <scope>NUCLEOTIDE SEQUENCE [LARGE SCALE GENOMIC DNA]</scope>
    <source>
        <strain evidence="2">cv. Punajuju</strain>
    </source>
</reference>